<dbReference type="Proteomes" id="UP000319619">
    <property type="component" value="Unassembled WGS sequence"/>
</dbReference>
<gene>
    <name evidence="1" type="ORF">CEE37_03895</name>
</gene>
<reference evidence="1 2" key="1">
    <citation type="submission" date="2017-06" db="EMBL/GenBank/DDBJ databases">
        <title>Novel microbial phyla capable of carbon fixation and sulfur reduction in deep-sea sediments.</title>
        <authorList>
            <person name="Huang J."/>
            <person name="Baker B."/>
            <person name="Wang Y."/>
        </authorList>
    </citation>
    <scope>NUCLEOTIDE SEQUENCE [LARGE SCALE GENOMIC DNA]</scope>
    <source>
        <strain evidence="1">B3_LCP</strain>
    </source>
</reference>
<comment type="caution">
    <text evidence="1">The sequence shown here is derived from an EMBL/GenBank/DDBJ whole genome shotgun (WGS) entry which is preliminary data.</text>
</comment>
<evidence type="ECO:0000313" key="1">
    <source>
        <dbReference type="EMBL" id="TKJ41719.1"/>
    </source>
</evidence>
<proteinExistence type="predicted"/>
<name>A0A532V3J2_UNCL8</name>
<accession>A0A532V3J2</accession>
<evidence type="ECO:0000313" key="2">
    <source>
        <dbReference type="Proteomes" id="UP000319619"/>
    </source>
</evidence>
<protein>
    <submittedName>
        <fullName evidence="1">Uncharacterized protein</fullName>
    </submittedName>
</protein>
<organism evidence="1 2">
    <name type="scientific">candidate division LCP-89 bacterium B3_LCP</name>
    <dbReference type="NCBI Taxonomy" id="2012998"/>
    <lineage>
        <taxon>Bacteria</taxon>
        <taxon>Pseudomonadati</taxon>
        <taxon>Bacteria division LCP-89</taxon>
    </lineage>
</organism>
<sequence>MAFLQQTDGPEDPDELSFEVILQRIFNETDPAAHRNAIWDFLNLTGDWELFEKISEAGSKQSAANYFQNVLDVIDGNYDDVDNVSDLPMIPEQDRDEVHALYASPLLFMRNSDWAGTAAAFHEILLNEIYEIYEITESELKFEEAMASTLDSWVNEEVLLPLSVIEYMAYSDCLTVQMDAAILENQLALLLTLFFSAQAHLDVDGSQSGPMFNPGDSN</sequence>
<dbReference type="EMBL" id="NJBN01000002">
    <property type="protein sequence ID" value="TKJ41719.1"/>
    <property type="molecule type" value="Genomic_DNA"/>
</dbReference>
<dbReference type="AlphaFoldDB" id="A0A532V3J2"/>